<dbReference type="InterPro" id="IPR023214">
    <property type="entry name" value="HAD_sf"/>
</dbReference>
<accession>A0A2M6T0W3</accession>
<dbReference type="SUPFAM" id="SSF81665">
    <property type="entry name" value="Calcium ATPase, transmembrane domain M"/>
    <property type="match status" value="1"/>
</dbReference>
<feature type="transmembrane region" description="Helical" evidence="10">
    <location>
        <begin position="767"/>
        <end position="791"/>
    </location>
</feature>
<dbReference type="InterPro" id="IPR018303">
    <property type="entry name" value="ATPase_P-typ_P_site"/>
</dbReference>
<dbReference type="PANTHER" id="PTHR43294:SF21">
    <property type="entry name" value="CATION TRANSPORTING ATPASE"/>
    <property type="match status" value="1"/>
</dbReference>
<dbReference type="GO" id="GO:0016887">
    <property type="term" value="F:ATP hydrolysis activity"/>
    <property type="evidence" value="ECO:0007669"/>
    <property type="project" value="InterPro"/>
</dbReference>
<dbReference type="InterPro" id="IPR059000">
    <property type="entry name" value="ATPase_P-type_domA"/>
</dbReference>
<dbReference type="Pfam" id="PF00122">
    <property type="entry name" value="E1-E2_ATPase"/>
    <property type="match status" value="1"/>
</dbReference>
<dbReference type="SUPFAM" id="SSF81653">
    <property type="entry name" value="Calcium ATPase, transduction domain A"/>
    <property type="match status" value="1"/>
</dbReference>
<dbReference type="InterPro" id="IPR006068">
    <property type="entry name" value="ATPase_P-typ_cation-transptr_C"/>
</dbReference>
<evidence type="ECO:0000259" key="11">
    <source>
        <dbReference type="SMART" id="SM00831"/>
    </source>
</evidence>
<reference evidence="13" key="1">
    <citation type="submission" date="2017-09" db="EMBL/GenBank/DDBJ databases">
        <title>Depth-based differentiation of microbial function through sediment-hosted aquifers and enrichment of novel symbionts in the deep terrestrial subsurface.</title>
        <authorList>
            <person name="Probst A.J."/>
            <person name="Ladd B."/>
            <person name="Jarett J.K."/>
            <person name="Geller-Mcgrath D.E."/>
            <person name="Sieber C.M.K."/>
            <person name="Emerson J.B."/>
            <person name="Anantharaman K."/>
            <person name="Thomas B.C."/>
            <person name="Malmstrom R."/>
            <person name="Stieglmeier M."/>
            <person name="Klingl A."/>
            <person name="Woyke T."/>
            <person name="Ryan C.M."/>
            <person name="Banfield J.F."/>
        </authorList>
    </citation>
    <scope>NUCLEOTIDE SEQUENCE [LARGE SCALE GENOMIC DNA]</scope>
</reference>
<dbReference type="Gene3D" id="3.40.1110.10">
    <property type="entry name" value="Calcium-transporting ATPase, cytoplasmic domain N"/>
    <property type="match status" value="1"/>
</dbReference>
<evidence type="ECO:0000256" key="5">
    <source>
        <dbReference type="ARBA" id="ARBA00022741"/>
    </source>
</evidence>
<dbReference type="InterPro" id="IPR001757">
    <property type="entry name" value="P_typ_ATPase"/>
</dbReference>
<dbReference type="InterPro" id="IPR004014">
    <property type="entry name" value="ATPase_P-typ_cation-transptr_N"/>
</dbReference>
<evidence type="ECO:0000256" key="2">
    <source>
        <dbReference type="ARBA" id="ARBA00005675"/>
    </source>
</evidence>
<dbReference type="PROSITE" id="PS00154">
    <property type="entry name" value="ATPASE_E1_E2"/>
    <property type="match status" value="1"/>
</dbReference>
<sequence length="905" mass="100546">MPENSITKWHSLSNASAGRILQTNLEKGLTEEEAKKRQALFGFNKLPEEKPASAIVLFFSQFKSPLIYILLLAGIITALLKDCIDALIIFSAVFLNAFIGYFQEEKTSKTLSALKKIIHQEAVVIRDGQQKIIDTRELAPGDLIVLNAGDKIPADARIISSHDLKVNQMALTGEWLADEKTAGILALETPLADRGNMLYLGTTVETGRAKAVVTAIGLDTELGGISRMLKEAKEEATPYQKQLVNLSRFIGLAMALIAGLIFINGLAIGFDLQEIFTTAVAVAVAAVPEGLPAATTVILAMGMERILKKKGLVRQLISAETLGVTSVICTDKTGTLTEGRMKVKKVILPGQILRREQPNKEAAFFALKIAALTSEAFIENPTGPREKWIFRGAPTEKALLEALYTEEFDGYHQPNKCPELAFKKTKVDELLFNPVNKFSAVLYQPDKKNYFLSLFGSPEKVLEFASFYRLKEKERPLLEAEKAELSLELEKIAAKGLRIVATAYKKINLKKRLSASSEIEKELSNLVLAGFITLGDPLREEVKAVIGQCRQMGIRPIIVTGDHKLTAKAIAESLGFGKISETNILEGSALDKMSDCQLKANLENIQIYSRVEPKHKMRIIRAWQEKGEVVAMTGDGINDAPALRQAEIGVALGSGTEVAKEAADLILLTDSFSVIVAAIEEGRAILDNIRKVITYLLTSSFTEVILVGASLLFRWPLPVTAGQILWVNLIEDTLPSFALAFEPKEKDLLSRPPQRKNTPLINREMKVLIFIIGIVTDFLLLGLFCFLVRYTSYEIRHIRTIIFVGLAIDSLFYVFSCRSLRKNIWQINPFSNMILIFAWFLCFLLLVAAVYLPALQTLLKTAPLNFFDWQLILLLGFLNVCLIEITKRYFIQKEKNELVFYDGKN</sequence>
<name>A0A2M6T0W3_9BACT</name>
<proteinExistence type="inferred from homology"/>
<dbReference type="SFLD" id="SFLDF00027">
    <property type="entry name" value="p-type_atpase"/>
    <property type="match status" value="1"/>
</dbReference>
<protein>
    <recommendedName>
        <fullName evidence="11">Cation-transporting P-type ATPase N-terminal domain-containing protein</fullName>
    </recommendedName>
</protein>
<feature type="transmembrane region" description="Helical" evidence="10">
    <location>
        <begin position="866"/>
        <end position="885"/>
    </location>
</feature>
<dbReference type="Pfam" id="PF00689">
    <property type="entry name" value="Cation_ATPase_C"/>
    <property type="match status" value="1"/>
</dbReference>
<comment type="similarity">
    <text evidence="2">Belongs to the cation transport ATPase (P-type) (TC 3.A.3) family. Type IIA subfamily.</text>
</comment>
<feature type="transmembrane region" description="Helical" evidence="10">
    <location>
        <begin position="55"/>
        <end position="80"/>
    </location>
</feature>
<keyword evidence="8 10" id="KW-1133">Transmembrane helix</keyword>
<dbReference type="Gene3D" id="3.40.50.1000">
    <property type="entry name" value="HAD superfamily/HAD-like"/>
    <property type="match status" value="1"/>
</dbReference>
<gene>
    <name evidence="12" type="ORF">COT34_00970</name>
</gene>
<keyword evidence="7" id="KW-1278">Translocase</keyword>
<keyword evidence="6" id="KW-0067">ATP-binding</keyword>
<dbReference type="Gene3D" id="1.20.1110.10">
    <property type="entry name" value="Calcium-transporting ATPase, transmembrane domain"/>
    <property type="match status" value="1"/>
</dbReference>
<dbReference type="InterPro" id="IPR050510">
    <property type="entry name" value="Cation_transp_ATPase_P-type"/>
</dbReference>
<dbReference type="NCBIfam" id="TIGR01494">
    <property type="entry name" value="ATPase_P-type"/>
    <property type="match status" value="2"/>
</dbReference>
<dbReference type="PANTHER" id="PTHR43294">
    <property type="entry name" value="SODIUM/POTASSIUM-TRANSPORTING ATPASE SUBUNIT ALPHA"/>
    <property type="match status" value="1"/>
</dbReference>
<dbReference type="Proteomes" id="UP000229390">
    <property type="component" value="Unassembled WGS sequence"/>
</dbReference>
<keyword evidence="5" id="KW-0547">Nucleotide-binding</keyword>
<feature type="transmembrane region" description="Helical" evidence="10">
    <location>
        <begin position="249"/>
        <end position="270"/>
    </location>
</feature>
<feature type="transmembrane region" description="Helical" evidence="10">
    <location>
        <begin position="835"/>
        <end position="854"/>
    </location>
</feature>
<dbReference type="Pfam" id="PF08282">
    <property type="entry name" value="Hydrolase_3"/>
    <property type="match status" value="1"/>
</dbReference>
<dbReference type="InterPro" id="IPR023299">
    <property type="entry name" value="ATPase_P-typ_cyto_dom_N"/>
</dbReference>
<dbReference type="SFLD" id="SFLDG00002">
    <property type="entry name" value="C1.7:_P-type_atpase_like"/>
    <property type="match status" value="1"/>
</dbReference>
<dbReference type="SMART" id="SM00831">
    <property type="entry name" value="Cation_ATPase_N"/>
    <property type="match status" value="1"/>
</dbReference>
<dbReference type="InterPro" id="IPR008250">
    <property type="entry name" value="ATPase_P-typ_transduc_dom_A_sf"/>
</dbReference>
<dbReference type="PRINTS" id="PR00120">
    <property type="entry name" value="HATPASE"/>
</dbReference>
<feature type="transmembrane region" description="Helical" evidence="10">
    <location>
        <begin position="86"/>
        <end position="102"/>
    </location>
</feature>
<evidence type="ECO:0000256" key="1">
    <source>
        <dbReference type="ARBA" id="ARBA00004651"/>
    </source>
</evidence>
<dbReference type="Pfam" id="PF00690">
    <property type="entry name" value="Cation_ATPase_N"/>
    <property type="match status" value="1"/>
</dbReference>
<evidence type="ECO:0000256" key="6">
    <source>
        <dbReference type="ARBA" id="ARBA00022840"/>
    </source>
</evidence>
<dbReference type="Gene3D" id="2.70.150.10">
    <property type="entry name" value="Calcium-transporting ATPase, cytoplasmic transduction domain A"/>
    <property type="match status" value="1"/>
</dbReference>
<dbReference type="GO" id="GO:0005886">
    <property type="term" value="C:plasma membrane"/>
    <property type="evidence" value="ECO:0007669"/>
    <property type="project" value="UniProtKB-SubCell"/>
</dbReference>
<dbReference type="AlphaFoldDB" id="A0A2M6T0W3"/>
<evidence type="ECO:0000313" key="12">
    <source>
        <dbReference type="EMBL" id="PIS38960.1"/>
    </source>
</evidence>
<evidence type="ECO:0000256" key="3">
    <source>
        <dbReference type="ARBA" id="ARBA00022475"/>
    </source>
</evidence>
<evidence type="ECO:0000256" key="9">
    <source>
        <dbReference type="ARBA" id="ARBA00023136"/>
    </source>
</evidence>
<evidence type="ECO:0000313" key="13">
    <source>
        <dbReference type="Proteomes" id="UP000229390"/>
    </source>
</evidence>
<dbReference type="InterPro" id="IPR044492">
    <property type="entry name" value="P_typ_ATPase_HD_dom"/>
</dbReference>
<organism evidence="12 13">
    <name type="scientific">Candidatus Nealsonbacteria bacterium CG08_land_8_20_14_0_20_43_11</name>
    <dbReference type="NCBI Taxonomy" id="1974706"/>
    <lineage>
        <taxon>Bacteria</taxon>
        <taxon>Candidatus Nealsoniibacteriota</taxon>
    </lineage>
</organism>
<dbReference type="GO" id="GO:0005524">
    <property type="term" value="F:ATP binding"/>
    <property type="evidence" value="ECO:0007669"/>
    <property type="project" value="UniProtKB-KW"/>
</dbReference>
<feature type="transmembrane region" description="Helical" evidence="10">
    <location>
        <begin position="797"/>
        <end position="815"/>
    </location>
</feature>
<dbReference type="InterPro" id="IPR036412">
    <property type="entry name" value="HAD-like_sf"/>
</dbReference>
<dbReference type="SUPFAM" id="SSF56784">
    <property type="entry name" value="HAD-like"/>
    <property type="match status" value="1"/>
</dbReference>
<dbReference type="InterPro" id="IPR023298">
    <property type="entry name" value="ATPase_P-typ_TM_dom_sf"/>
</dbReference>
<dbReference type="Pfam" id="PF13246">
    <property type="entry name" value="Cation_ATPase"/>
    <property type="match status" value="1"/>
</dbReference>
<dbReference type="PRINTS" id="PR00119">
    <property type="entry name" value="CATATPASE"/>
</dbReference>
<evidence type="ECO:0000256" key="7">
    <source>
        <dbReference type="ARBA" id="ARBA00022967"/>
    </source>
</evidence>
<evidence type="ECO:0000256" key="8">
    <source>
        <dbReference type="ARBA" id="ARBA00022989"/>
    </source>
</evidence>
<keyword evidence="4 10" id="KW-0812">Transmembrane</keyword>
<evidence type="ECO:0000256" key="10">
    <source>
        <dbReference type="SAM" id="Phobius"/>
    </source>
</evidence>
<feature type="transmembrane region" description="Helical" evidence="10">
    <location>
        <begin position="276"/>
        <end position="300"/>
    </location>
</feature>
<dbReference type="SUPFAM" id="SSF81660">
    <property type="entry name" value="Metal cation-transporting ATPase, ATP-binding domain N"/>
    <property type="match status" value="1"/>
</dbReference>
<dbReference type="EMBL" id="PEYE01000018">
    <property type="protein sequence ID" value="PIS38960.1"/>
    <property type="molecule type" value="Genomic_DNA"/>
</dbReference>
<comment type="subcellular location">
    <subcellularLocation>
        <location evidence="1">Cell membrane</location>
        <topology evidence="1">Multi-pass membrane protein</topology>
    </subcellularLocation>
</comment>
<feature type="domain" description="Cation-transporting P-type ATPase N-terminal" evidence="11">
    <location>
        <begin position="8"/>
        <end position="82"/>
    </location>
</feature>
<keyword evidence="3" id="KW-1003">Cell membrane</keyword>
<evidence type="ECO:0000256" key="4">
    <source>
        <dbReference type="ARBA" id="ARBA00022692"/>
    </source>
</evidence>
<comment type="caution">
    <text evidence="12">The sequence shown here is derived from an EMBL/GenBank/DDBJ whole genome shotgun (WGS) entry which is preliminary data.</text>
</comment>
<keyword evidence="9 10" id="KW-0472">Membrane</keyword>
<dbReference type="SFLD" id="SFLDS00003">
    <property type="entry name" value="Haloacid_Dehalogenase"/>
    <property type="match status" value="1"/>
</dbReference>